<keyword evidence="8" id="KW-1185">Reference proteome</keyword>
<feature type="compositionally biased region" description="Low complexity" evidence="5">
    <location>
        <begin position="245"/>
        <end position="259"/>
    </location>
</feature>
<sequence length="688" mass="74924">FHCKVRTILYASNSNMDISDDTSQHCSMEMEVCCLSDADQAIAPTEATEASAAAVGVADDAATPPQQLDSQYLLHHPALSTPLGLRYRQVRQARIPSLVSEAAGVKPQHQQAVAAANNPVGLSTPSPTTPPSSVSSGSLLGIGAAGGAGDCSVGGSSGSSDLPVVREQANQFFRIVAEERNMLSRRLRRFSNNQLQTAPAKMLMLGYSKQQQQQQQTGSNNLAVNRVLTFDEDDEQQSENNNSKAVAAAAPANPVDPDALLMPPPKYLMTRSHAQQAQHHQQVAPSQQHHPSPATMHQSASDQLLQTLRAAQLRMYRQSGVLSRLSGSNINRCTPDGRRRLSCGNPSASVSSSSNSVGASNSGSGWGRVVDERLLNSDRLSKEFDLTDLANTRQLASGSFGYVFSAINRLDGCIYCIKTAQTRKHRDGPTASAQTREGIQELWAMASLSEHHPNIVSYYGCWVQFDRLYIQLEFCNGLCLASYLADEQLTSLSAPQQRRHLPPHRQRQLGLEIGSALEFMHSEGLAHLDCSTGNILLKAPRASLPPSLAPLARRASLARLAASRVDRLIFKLGDFGHARDWRDIDNLEDGAGRFMPMDALDLQRHPDARLVDNYSLGLCLIEAAGRRIPASMDSAEDEAEKLRLLESGLIDKPQAMLDSMYNLVLRLIRPDPEQRLSLDCLLRSLSSL</sequence>
<dbReference type="PROSITE" id="PS50011">
    <property type="entry name" value="PROTEIN_KINASE_DOM"/>
    <property type="match status" value="1"/>
</dbReference>
<feature type="region of interest" description="Disordered" evidence="5">
    <location>
        <begin position="233"/>
        <end position="301"/>
    </location>
</feature>
<evidence type="ECO:0000256" key="1">
    <source>
        <dbReference type="ARBA" id="ARBA00022679"/>
    </source>
</evidence>
<keyword evidence="2" id="KW-0547">Nucleotide-binding</keyword>
<comment type="caution">
    <text evidence="7">The sequence shown here is derived from an EMBL/GenBank/DDBJ whole genome shotgun (WGS) entry which is preliminary data.</text>
</comment>
<dbReference type="InterPro" id="IPR000719">
    <property type="entry name" value="Prot_kinase_dom"/>
</dbReference>
<feature type="compositionally biased region" description="Low complexity" evidence="5">
    <location>
        <begin position="347"/>
        <end position="363"/>
    </location>
</feature>
<protein>
    <recommendedName>
        <fullName evidence="6">Protein kinase domain-containing protein</fullName>
    </recommendedName>
</protein>
<name>A0A267DBE3_9PLAT</name>
<proteinExistence type="predicted"/>
<evidence type="ECO:0000256" key="3">
    <source>
        <dbReference type="ARBA" id="ARBA00022777"/>
    </source>
</evidence>
<dbReference type="Proteomes" id="UP000215902">
    <property type="component" value="Unassembled WGS sequence"/>
</dbReference>
<dbReference type="GO" id="GO:0005737">
    <property type="term" value="C:cytoplasm"/>
    <property type="evidence" value="ECO:0007669"/>
    <property type="project" value="TreeGrafter"/>
</dbReference>
<evidence type="ECO:0000256" key="4">
    <source>
        <dbReference type="ARBA" id="ARBA00022840"/>
    </source>
</evidence>
<dbReference type="GO" id="GO:0005634">
    <property type="term" value="C:nucleus"/>
    <property type="evidence" value="ECO:0007669"/>
    <property type="project" value="TreeGrafter"/>
</dbReference>
<dbReference type="InterPro" id="IPR011009">
    <property type="entry name" value="Kinase-like_dom_sf"/>
</dbReference>
<gene>
    <name evidence="7" type="ORF">BOX15_Mlig026073g2</name>
</gene>
<reference evidence="7 8" key="1">
    <citation type="submission" date="2017-06" db="EMBL/GenBank/DDBJ databases">
        <title>A platform for efficient transgenesis in Macrostomum lignano, a flatworm model organism for stem cell research.</title>
        <authorList>
            <person name="Berezikov E."/>
        </authorList>
    </citation>
    <scope>NUCLEOTIDE SEQUENCE [LARGE SCALE GENOMIC DNA]</scope>
    <source>
        <strain evidence="7">DV1</strain>
        <tissue evidence="7">Whole organism</tissue>
    </source>
</reference>
<evidence type="ECO:0000259" key="6">
    <source>
        <dbReference type="PROSITE" id="PS50011"/>
    </source>
</evidence>
<dbReference type="Gene3D" id="1.10.510.10">
    <property type="entry name" value="Transferase(Phosphotransferase) domain 1"/>
    <property type="match status" value="1"/>
</dbReference>
<feature type="region of interest" description="Disordered" evidence="5">
    <location>
        <begin position="118"/>
        <end position="140"/>
    </location>
</feature>
<dbReference type="PANTHER" id="PTHR11042:SF190">
    <property type="entry name" value="MITOSIS INHIBITOR PROTEIN KINASE MIK1"/>
    <property type="match status" value="1"/>
</dbReference>
<evidence type="ECO:0000313" key="7">
    <source>
        <dbReference type="EMBL" id="PAA46535.1"/>
    </source>
</evidence>
<accession>A0A267DBE3</accession>
<dbReference type="AlphaFoldDB" id="A0A267DBE3"/>
<dbReference type="Gene3D" id="3.30.200.20">
    <property type="entry name" value="Phosphorylase Kinase, domain 1"/>
    <property type="match status" value="1"/>
</dbReference>
<dbReference type="OrthoDB" id="5337378at2759"/>
<keyword evidence="1" id="KW-0808">Transferase</keyword>
<keyword evidence="4" id="KW-0067">ATP-binding</keyword>
<dbReference type="GO" id="GO:0005524">
    <property type="term" value="F:ATP binding"/>
    <property type="evidence" value="ECO:0007669"/>
    <property type="project" value="UniProtKB-KW"/>
</dbReference>
<feature type="region of interest" description="Disordered" evidence="5">
    <location>
        <begin position="327"/>
        <end position="364"/>
    </location>
</feature>
<dbReference type="STRING" id="282301.A0A267DBE3"/>
<dbReference type="GO" id="GO:0004672">
    <property type="term" value="F:protein kinase activity"/>
    <property type="evidence" value="ECO:0007669"/>
    <property type="project" value="InterPro"/>
</dbReference>
<dbReference type="Pfam" id="PF00069">
    <property type="entry name" value="Pkinase"/>
    <property type="match status" value="1"/>
</dbReference>
<organism evidence="7 8">
    <name type="scientific">Macrostomum lignano</name>
    <dbReference type="NCBI Taxonomy" id="282301"/>
    <lineage>
        <taxon>Eukaryota</taxon>
        <taxon>Metazoa</taxon>
        <taxon>Spiralia</taxon>
        <taxon>Lophotrochozoa</taxon>
        <taxon>Platyhelminthes</taxon>
        <taxon>Rhabditophora</taxon>
        <taxon>Macrostomorpha</taxon>
        <taxon>Macrostomida</taxon>
        <taxon>Macrostomidae</taxon>
        <taxon>Macrostomum</taxon>
    </lineage>
</organism>
<dbReference type="EMBL" id="NIVC01004815">
    <property type="protein sequence ID" value="PAA46535.1"/>
    <property type="molecule type" value="Genomic_DNA"/>
</dbReference>
<feature type="compositionally biased region" description="Low complexity" evidence="5">
    <location>
        <begin position="119"/>
        <end position="140"/>
    </location>
</feature>
<feature type="domain" description="Protein kinase" evidence="6">
    <location>
        <begin position="389"/>
        <end position="688"/>
    </location>
</feature>
<evidence type="ECO:0000256" key="5">
    <source>
        <dbReference type="SAM" id="MobiDB-lite"/>
    </source>
</evidence>
<dbReference type="SUPFAM" id="SSF56112">
    <property type="entry name" value="Protein kinase-like (PK-like)"/>
    <property type="match status" value="1"/>
</dbReference>
<keyword evidence="3" id="KW-0418">Kinase</keyword>
<dbReference type="InterPro" id="IPR050339">
    <property type="entry name" value="CC_SR_Kinase"/>
</dbReference>
<feature type="compositionally biased region" description="Low complexity" evidence="5">
    <location>
        <begin position="272"/>
        <end position="293"/>
    </location>
</feature>
<feature type="non-terminal residue" evidence="7">
    <location>
        <position position="1"/>
    </location>
</feature>
<evidence type="ECO:0000256" key="2">
    <source>
        <dbReference type="ARBA" id="ARBA00022741"/>
    </source>
</evidence>
<evidence type="ECO:0000313" key="8">
    <source>
        <dbReference type="Proteomes" id="UP000215902"/>
    </source>
</evidence>
<dbReference type="PANTHER" id="PTHR11042">
    <property type="entry name" value="EUKARYOTIC TRANSLATION INITIATION FACTOR 2-ALPHA KINASE EIF2-ALPHA KINASE -RELATED"/>
    <property type="match status" value="1"/>
</dbReference>